<reference evidence="3" key="1">
    <citation type="journal article" date="2019" name="Int. J. Syst. Evol. Microbiol.">
        <title>The Global Catalogue of Microorganisms (GCM) 10K type strain sequencing project: providing services to taxonomists for standard genome sequencing and annotation.</title>
        <authorList>
            <consortium name="The Broad Institute Genomics Platform"/>
            <consortium name="The Broad Institute Genome Sequencing Center for Infectious Disease"/>
            <person name="Wu L."/>
            <person name="Ma J."/>
        </authorList>
    </citation>
    <scope>NUCLEOTIDE SEQUENCE [LARGE SCALE GENOMIC DNA]</scope>
    <source>
        <strain evidence="3">CGMCC 4.7382</strain>
    </source>
</reference>
<gene>
    <name evidence="2" type="ORF">ACFQRF_16025</name>
</gene>
<keyword evidence="3" id="KW-1185">Reference proteome</keyword>
<accession>A0ABW2KIM9</accession>
<dbReference type="Proteomes" id="UP001596540">
    <property type="component" value="Unassembled WGS sequence"/>
</dbReference>
<dbReference type="EMBL" id="JBHTBH010000007">
    <property type="protein sequence ID" value="MFC7329243.1"/>
    <property type="molecule type" value="Genomic_DNA"/>
</dbReference>
<evidence type="ECO:0000313" key="3">
    <source>
        <dbReference type="Proteomes" id="UP001596540"/>
    </source>
</evidence>
<dbReference type="RefSeq" id="WP_379871899.1">
    <property type="nucleotide sequence ID" value="NZ_JBHTBH010000007.1"/>
</dbReference>
<sequence length="184" mass="18702">MSSDVSTPTLAHTRAHRPTAAPPPAAASALDEIGDIVLAGQRSGYAHLTARARPTVGQLLTTARGAARALARPSLWPRRRGHWQPAPRTVRRGAAGRVRVTVVALEPEEFVPLATAAGGRGAGLGADLLYLAHGQAHMVAAAPNGALLAVQRLTAGRARVLGGGGGHQLVNTGAGTAVVVRVTG</sequence>
<evidence type="ECO:0000313" key="2">
    <source>
        <dbReference type="EMBL" id="MFC7329243.1"/>
    </source>
</evidence>
<feature type="region of interest" description="Disordered" evidence="1">
    <location>
        <begin position="1"/>
        <end position="26"/>
    </location>
</feature>
<proteinExistence type="predicted"/>
<protein>
    <submittedName>
        <fullName evidence="2">Uncharacterized protein</fullName>
    </submittedName>
</protein>
<comment type="caution">
    <text evidence="2">The sequence shown here is derived from an EMBL/GenBank/DDBJ whole genome shotgun (WGS) entry which is preliminary data.</text>
</comment>
<evidence type="ECO:0000256" key="1">
    <source>
        <dbReference type="SAM" id="MobiDB-lite"/>
    </source>
</evidence>
<organism evidence="2 3">
    <name type="scientific">Marinactinospora rubrisoli</name>
    <dbReference type="NCBI Taxonomy" id="2715399"/>
    <lineage>
        <taxon>Bacteria</taxon>
        <taxon>Bacillati</taxon>
        <taxon>Actinomycetota</taxon>
        <taxon>Actinomycetes</taxon>
        <taxon>Streptosporangiales</taxon>
        <taxon>Nocardiopsidaceae</taxon>
        <taxon>Marinactinospora</taxon>
    </lineage>
</organism>
<feature type="compositionally biased region" description="Polar residues" evidence="1">
    <location>
        <begin position="1"/>
        <end position="10"/>
    </location>
</feature>
<name>A0ABW2KIM9_9ACTN</name>